<sequence length="456" mass="52500">MEVEAAIEIKNKMVDKLGTINKNECVKKFEYKKQIMEHLTIQKEAEQASLRKPQSEEKWYLRKLKMKETFRKSIGNGNDATQQSVKLQKTGRRKTQRGLDLPHSLDGYNEAKRILQDTYGKDIWVHKALIKDLEGITAIHNTYKIKDVHDFYNKLARTVRTLKTMNKLQTGQSFVYSLMDKLGPVREILTQNDDGWEEWGLEQLVENNVQVKFDKKNANVQSRSYEHRSTAFKQYNGGHYDKAIITSVGKHGCIYCGLQNHKSEDCTKVLNVARHKEILTSKRLCYNCIGYGHSAANCQSRGCRKYNKKHHTSICQNGNATMDSKLENKKETTGTVFNASTTIHPTVIAKVNGEKARIMLDTGAGNSYICTNLLTKLKLKPIRKEYKSIEQLYRTVDKRVELYNVTLESITIPEFCIKVECTNAEKEILTFLPNPMIKDVKKQFAKIKRLKFSDDE</sequence>
<accession>A0ABM4BZF5</accession>
<feature type="domain" description="CCHC-type" evidence="2">
    <location>
        <begin position="284"/>
        <end position="300"/>
    </location>
</feature>
<dbReference type="Proteomes" id="UP001652625">
    <property type="component" value="Chromosome 06"/>
</dbReference>
<organism evidence="3 4">
    <name type="scientific">Hydra vulgaris</name>
    <name type="common">Hydra</name>
    <name type="synonym">Hydra attenuata</name>
    <dbReference type="NCBI Taxonomy" id="6087"/>
    <lineage>
        <taxon>Eukaryota</taxon>
        <taxon>Metazoa</taxon>
        <taxon>Cnidaria</taxon>
        <taxon>Hydrozoa</taxon>
        <taxon>Hydroidolina</taxon>
        <taxon>Anthoathecata</taxon>
        <taxon>Aplanulata</taxon>
        <taxon>Hydridae</taxon>
        <taxon>Hydra</taxon>
    </lineage>
</organism>
<evidence type="ECO:0000313" key="4">
    <source>
        <dbReference type="RefSeq" id="XP_065654578.1"/>
    </source>
</evidence>
<dbReference type="SUPFAM" id="SSF50630">
    <property type="entry name" value="Acid proteases"/>
    <property type="match status" value="1"/>
</dbReference>
<dbReference type="PANTHER" id="PTHR47331:SF5">
    <property type="entry name" value="RIBONUCLEASE H"/>
    <property type="match status" value="1"/>
</dbReference>
<evidence type="ECO:0000256" key="1">
    <source>
        <dbReference type="SAM" id="MobiDB-lite"/>
    </source>
</evidence>
<dbReference type="Gene3D" id="2.40.70.10">
    <property type="entry name" value="Acid Proteases"/>
    <property type="match status" value="1"/>
</dbReference>
<name>A0ABM4BZF5_HYDVU</name>
<feature type="region of interest" description="Disordered" evidence="1">
    <location>
        <begin position="72"/>
        <end position="102"/>
    </location>
</feature>
<dbReference type="InterPro" id="IPR021109">
    <property type="entry name" value="Peptidase_aspartic_dom_sf"/>
</dbReference>
<dbReference type="InterPro" id="IPR001878">
    <property type="entry name" value="Znf_CCHC"/>
</dbReference>
<feature type="domain" description="CCHC-type" evidence="2">
    <location>
        <begin position="252"/>
        <end position="268"/>
    </location>
</feature>
<dbReference type="Pfam" id="PF13650">
    <property type="entry name" value="Asp_protease_2"/>
    <property type="match status" value="1"/>
</dbReference>
<keyword evidence="3" id="KW-1185">Reference proteome</keyword>
<proteinExistence type="predicted"/>
<protein>
    <submittedName>
        <fullName evidence="4">Uncharacterized protein LOC136081209</fullName>
    </submittedName>
</protein>
<reference evidence="4" key="1">
    <citation type="submission" date="2025-08" db="UniProtKB">
        <authorList>
            <consortium name="RefSeq"/>
        </authorList>
    </citation>
    <scope>IDENTIFICATION</scope>
</reference>
<dbReference type="PANTHER" id="PTHR47331">
    <property type="entry name" value="PHD-TYPE DOMAIN-CONTAINING PROTEIN"/>
    <property type="match status" value="1"/>
</dbReference>
<dbReference type="RefSeq" id="XP_065654578.1">
    <property type="nucleotide sequence ID" value="XM_065798506.1"/>
</dbReference>
<evidence type="ECO:0000313" key="3">
    <source>
        <dbReference type="Proteomes" id="UP001652625"/>
    </source>
</evidence>
<dbReference type="GeneID" id="136081209"/>
<feature type="compositionally biased region" description="Polar residues" evidence="1">
    <location>
        <begin position="75"/>
        <end position="87"/>
    </location>
</feature>
<evidence type="ECO:0000259" key="2">
    <source>
        <dbReference type="SMART" id="SM00343"/>
    </source>
</evidence>
<dbReference type="SMART" id="SM00343">
    <property type="entry name" value="ZnF_C2HC"/>
    <property type="match status" value="2"/>
</dbReference>
<gene>
    <name evidence="4" type="primary">LOC136081209</name>
</gene>